<dbReference type="AlphaFoldDB" id="W2RFG7"/>
<dbReference type="STRING" id="761204.W2RFG7"/>
<sequence>MKLSLAQAARLLYVWCMRALHTNTAEIADVSEITVEDCTQKLKALSPKENLKIYYQPEVRAEATRLPILMDLLPGLRDEQAGGFKRGRPPSALSTNFFRLNEKCNKTMWWTVCKYCYAAHVRDRDSVPFPTHVHGRKDSWEKHLSECVYYTRVTGDGLRSDENQAGARTYGESSKHQCTSAPQFTPVEIIIFWRLLLEFQAEALLPDSFVELMSFRRLLVFLNARCGIQGAIPHRHILGGRVLTEYADLHAAEQRAKVCEIQQKSGGRVNFLSDVWETIAKVHVLGCMVSLFGRLMTYGLKPTGDRHDGLAIAQQMEG</sequence>
<dbReference type="EMBL" id="KI669561">
    <property type="protein sequence ID" value="ETN23409.1"/>
    <property type="molecule type" value="Genomic_DNA"/>
</dbReference>
<evidence type="ECO:0000256" key="1">
    <source>
        <dbReference type="SAM" id="SignalP"/>
    </source>
</evidence>
<reference evidence="2 3" key="2">
    <citation type="submission" date="2013-11" db="EMBL/GenBank/DDBJ databases">
        <title>The Genome Sequence of Phytophthora parasitica INRA-310.</title>
        <authorList>
            <consortium name="The Broad Institute Genomics Platform"/>
            <person name="Russ C."/>
            <person name="Tyler B."/>
            <person name="Panabieres F."/>
            <person name="Shan W."/>
            <person name="Tripathy S."/>
            <person name="Grunwald N."/>
            <person name="Machado M."/>
            <person name="Johnson C.S."/>
            <person name="Arredondo F."/>
            <person name="Hong C."/>
            <person name="Coffey M."/>
            <person name="Young S.K."/>
            <person name="Zeng Q."/>
            <person name="Gargeya S."/>
            <person name="Fitzgerald M."/>
            <person name="Abouelleil A."/>
            <person name="Alvarado L."/>
            <person name="Chapman S.B."/>
            <person name="Gainer-Dewar J."/>
            <person name="Goldberg J."/>
            <person name="Griggs A."/>
            <person name="Gujja S."/>
            <person name="Hansen M."/>
            <person name="Howarth C."/>
            <person name="Imamovic A."/>
            <person name="Ireland A."/>
            <person name="Larimer J."/>
            <person name="McCowan C."/>
            <person name="Murphy C."/>
            <person name="Pearson M."/>
            <person name="Poon T.W."/>
            <person name="Priest M."/>
            <person name="Roberts A."/>
            <person name="Saif S."/>
            <person name="Shea T."/>
            <person name="Sykes S."/>
            <person name="Wortman J."/>
            <person name="Nusbaum C."/>
            <person name="Birren B."/>
        </authorList>
    </citation>
    <scope>NUCLEOTIDE SEQUENCE [LARGE SCALE GENOMIC DNA]</scope>
    <source>
        <strain evidence="2 3">INRA-310</strain>
    </source>
</reference>
<dbReference type="Proteomes" id="UP000018817">
    <property type="component" value="Unassembled WGS sequence"/>
</dbReference>
<feature type="signal peptide" evidence="1">
    <location>
        <begin position="1"/>
        <end position="19"/>
    </location>
</feature>
<dbReference type="RefSeq" id="XP_008889636.1">
    <property type="nucleotide sequence ID" value="XM_008891388.1"/>
</dbReference>
<dbReference type="OrthoDB" id="145101at2759"/>
<evidence type="ECO:0000313" key="2">
    <source>
        <dbReference type="EMBL" id="ETN23409.1"/>
    </source>
</evidence>
<evidence type="ECO:0000313" key="3">
    <source>
        <dbReference type="Proteomes" id="UP000018817"/>
    </source>
</evidence>
<dbReference type="GeneID" id="20170429"/>
<reference evidence="3" key="1">
    <citation type="submission" date="2011-12" db="EMBL/GenBank/DDBJ databases">
        <authorList>
            <consortium name="The Broad Institute Genome Sequencing Platform"/>
            <person name="Russ C."/>
            <person name="Tyler B."/>
            <person name="Panabieres F."/>
            <person name="Shan W."/>
            <person name="Tripathy S."/>
            <person name="Grunwald N."/>
            <person name="Machado M."/>
            <person name="Young S.K."/>
            <person name="Zeng Q."/>
            <person name="Gargeya S."/>
            <person name="Fitzgerald M."/>
            <person name="Haas B."/>
            <person name="Abouelleil A."/>
            <person name="Alvarado L."/>
            <person name="Arachchi H.M."/>
            <person name="Berlin A."/>
            <person name="Chapman S.B."/>
            <person name="Gearin G."/>
            <person name="Goldberg J."/>
            <person name="Griggs A."/>
            <person name="Gujja S."/>
            <person name="Hansen M."/>
            <person name="Heiman D."/>
            <person name="Howarth C."/>
            <person name="Larimer J."/>
            <person name="Lui A."/>
            <person name="MacDonald P.J.P."/>
            <person name="McCowen C."/>
            <person name="Montmayeur A."/>
            <person name="Murphy C."/>
            <person name="Neiman D."/>
            <person name="Pearson M."/>
            <person name="Priest M."/>
            <person name="Roberts A."/>
            <person name="Saif S."/>
            <person name="Shea T."/>
            <person name="Sisk P."/>
            <person name="Stolte C."/>
            <person name="Sykes S."/>
            <person name="Wortman J."/>
            <person name="Nusbaum C."/>
            <person name="Birren B."/>
        </authorList>
    </citation>
    <scope>NUCLEOTIDE SEQUENCE [LARGE SCALE GENOMIC DNA]</scope>
    <source>
        <strain evidence="3">INRA-310</strain>
    </source>
</reference>
<dbReference type="OMA" id="RIMIYGL"/>
<name>W2RFG7_PHYN3</name>
<dbReference type="VEuPathDB" id="FungiDB:PPTG_00018"/>
<gene>
    <name evidence="2" type="ORF">PPTG_00018</name>
</gene>
<organism evidence="2 3">
    <name type="scientific">Phytophthora nicotianae (strain INRA-310)</name>
    <name type="common">Phytophthora parasitica</name>
    <dbReference type="NCBI Taxonomy" id="761204"/>
    <lineage>
        <taxon>Eukaryota</taxon>
        <taxon>Sar</taxon>
        <taxon>Stramenopiles</taxon>
        <taxon>Oomycota</taxon>
        <taxon>Peronosporomycetes</taxon>
        <taxon>Peronosporales</taxon>
        <taxon>Peronosporaceae</taxon>
        <taxon>Phytophthora</taxon>
    </lineage>
</organism>
<feature type="chain" id="PRO_5004824677" description="DUF659 domain-containing protein" evidence="1">
    <location>
        <begin position="20"/>
        <end position="318"/>
    </location>
</feature>
<keyword evidence="1" id="KW-0732">Signal</keyword>
<evidence type="ECO:0008006" key="4">
    <source>
        <dbReference type="Google" id="ProtNLM"/>
    </source>
</evidence>
<proteinExistence type="predicted"/>
<accession>W2RFG7</accession>
<protein>
    <recommendedName>
        <fullName evidence="4">DUF659 domain-containing protein</fullName>
    </recommendedName>
</protein>